<feature type="region of interest" description="Disordered" evidence="2">
    <location>
        <begin position="521"/>
        <end position="546"/>
    </location>
</feature>
<dbReference type="PANTHER" id="PTHR33744">
    <property type="entry name" value="CARBOHYDRATE DIACID REGULATOR"/>
    <property type="match status" value="1"/>
</dbReference>
<feature type="domain" description="CdaR GGDEF-like" evidence="5">
    <location>
        <begin position="280"/>
        <end position="403"/>
    </location>
</feature>
<dbReference type="Proteomes" id="UP001602322">
    <property type="component" value="Unassembled WGS sequence"/>
</dbReference>
<evidence type="ECO:0000313" key="6">
    <source>
        <dbReference type="EMBL" id="MFF5900798.1"/>
    </source>
</evidence>
<evidence type="ECO:0000259" key="4">
    <source>
        <dbReference type="Pfam" id="PF13556"/>
    </source>
</evidence>
<dbReference type="RefSeq" id="WP_145808340.1">
    <property type="nucleotide sequence ID" value="NZ_JBIBEG010000017.1"/>
</dbReference>
<dbReference type="InterPro" id="IPR051448">
    <property type="entry name" value="CdaR-like_regulators"/>
</dbReference>
<dbReference type="Pfam" id="PF13556">
    <property type="entry name" value="HTH_30"/>
    <property type="match status" value="1"/>
</dbReference>
<feature type="domain" description="PucR C-terminal helix-turn-helix" evidence="4">
    <location>
        <begin position="456"/>
        <end position="512"/>
    </location>
</feature>
<evidence type="ECO:0000256" key="2">
    <source>
        <dbReference type="SAM" id="MobiDB-lite"/>
    </source>
</evidence>
<feature type="compositionally biased region" description="Basic and acidic residues" evidence="2">
    <location>
        <begin position="528"/>
        <end position="539"/>
    </location>
</feature>
<evidence type="ECO:0000256" key="1">
    <source>
        <dbReference type="ARBA" id="ARBA00006754"/>
    </source>
</evidence>
<feature type="domain" description="Purine catabolism PurC-like" evidence="3">
    <location>
        <begin position="5"/>
        <end position="121"/>
    </location>
</feature>
<dbReference type="InterPro" id="IPR012914">
    <property type="entry name" value="PucR_dom"/>
</dbReference>
<comment type="similarity">
    <text evidence="1">Belongs to the CdaR family.</text>
</comment>
<dbReference type="EMBL" id="JBIBEG010000017">
    <property type="protein sequence ID" value="MFF5900798.1"/>
    <property type="molecule type" value="Genomic_DNA"/>
</dbReference>
<protein>
    <submittedName>
        <fullName evidence="6">PucR family transcriptional regulator</fullName>
    </submittedName>
</protein>
<dbReference type="Pfam" id="PF07905">
    <property type="entry name" value="PucR"/>
    <property type="match status" value="1"/>
</dbReference>
<dbReference type="PANTHER" id="PTHR33744:SF17">
    <property type="entry name" value="CONSERVED PROTEIN"/>
    <property type="match status" value="1"/>
</dbReference>
<evidence type="ECO:0000313" key="7">
    <source>
        <dbReference type="Proteomes" id="UP001602322"/>
    </source>
</evidence>
<keyword evidence="7" id="KW-1185">Reference proteome</keyword>
<gene>
    <name evidence="6" type="ORF">ACFY8O_33410</name>
</gene>
<reference evidence="6 7" key="1">
    <citation type="submission" date="2024-10" db="EMBL/GenBank/DDBJ databases">
        <title>The Natural Products Discovery Center: Release of the First 8490 Sequenced Strains for Exploring Actinobacteria Biosynthetic Diversity.</title>
        <authorList>
            <person name="Kalkreuter E."/>
            <person name="Kautsar S.A."/>
            <person name="Yang D."/>
            <person name="Bader C.D."/>
            <person name="Teijaro C.N."/>
            <person name="Fluegel L."/>
            <person name="Davis C.M."/>
            <person name="Simpson J.R."/>
            <person name="Lauterbach L."/>
            <person name="Steele A.D."/>
            <person name="Gui C."/>
            <person name="Meng S."/>
            <person name="Li G."/>
            <person name="Viehrig K."/>
            <person name="Ye F."/>
            <person name="Su P."/>
            <person name="Kiefer A.F."/>
            <person name="Nichols A."/>
            <person name="Cepeda A.J."/>
            <person name="Yan W."/>
            <person name="Fan B."/>
            <person name="Jiang Y."/>
            <person name="Adhikari A."/>
            <person name="Zheng C.-J."/>
            <person name="Schuster L."/>
            <person name="Cowan T.M."/>
            <person name="Smanski M.J."/>
            <person name="Chevrette M.G."/>
            <person name="De Carvalho L.P.S."/>
            <person name="Shen B."/>
        </authorList>
    </citation>
    <scope>NUCLEOTIDE SEQUENCE [LARGE SCALE GENOMIC DNA]</scope>
    <source>
        <strain evidence="6 7">NPDC012540</strain>
    </source>
</reference>
<evidence type="ECO:0000259" key="5">
    <source>
        <dbReference type="Pfam" id="PF17853"/>
    </source>
</evidence>
<organism evidence="6 7">
    <name type="scientific">Streptomyces argenteolus</name>
    <dbReference type="NCBI Taxonomy" id="67274"/>
    <lineage>
        <taxon>Bacteria</taxon>
        <taxon>Bacillati</taxon>
        <taxon>Actinomycetota</taxon>
        <taxon>Actinomycetes</taxon>
        <taxon>Kitasatosporales</taxon>
        <taxon>Streptomycetaceae</taxon>
        <taxon>Streptomyces</taxon>
    </lineage>
</organism>
<dbReference type="InterPro" id="IPR025736">
    <property type="entry name" value="PucR_C-HTH_dom"/>
</dbReference>
<dbReference type="Gene3D" id="1.10.10.2840">
    <property type="entry name" value="PucR C-terminal helix-turn-helix domain"/>
    <property type="match status" value="1"/>
</dbReference>
<sequence length="546" mass="56997">MLLTELLGIPGLGLTPVLTAGPRDRRVTGVYTTDLPDPGRYLDGGELVLTSTTWYREPRDADVFVAALASAGASALVAGSAAVGELPDALAEACERHGLPLLAVGDDVSYATLTETVLAALAGPVGRSPGAGLHRGLVASMASGAGAEGLVEVLARSTGLYCAALSATGRLTAGAVPEVSGHHLRRSLRAAFAAGAFPSVQPLPGGGRLTFLPVQSPVAHRPPSGYLAAAGDHRDWAPGVADAAAEVCALLALDGVAGQERRRIEERLLRESVDLLGEGRTEPAAGRLRSVGLDPDVPLAVVCVSTTGRPYGAELAAVVLDEVYGRIPGCSAPFATQDGHLMFVPDTGGTDSGDGLSERCAEAARALDPFLAHGWAAIGVSGPTSGPAGLRRALDEARHAQRVARLSTGTVRVAGTEALSSHLMLLAAVPDDVRRMYRERLIGVLERYDAEHHSDLVGTLSAFLDASGSWRRCAEQMHVHVNTLRYRLQRVEQLTGHSLATLHDRVDFCLALGIRSQGARRVPGMSGRLRDRRTPDRGGTDAAHIP</sequence>
<accession>A0ABW6XGG7</accession>
<dbReference type="InterPro" id="IPR042070">
    <property type="entry name" value="PucR_C-HTH_sf"/>
</dbReference>
<name>A0ABW6XGG7_9ACTN</name>
<dbReference type="InterPro" id="IPR041522">
    <property type="entry name" value="CdaR_GGDEF"/>
</dbReference>
<comment type="caution">
    <text evidence="6">The sequence shown here is derived from an EMBL/GenBank/DDBJ whole genome shotgun (WGS) entry which is preliminary data.</text>
</comment>
<dbReference type="Pfam" id="PF17853">
    <property type="entry name" value="GGDEF_2"/>
    <property type="match status" value="1"/>
</dbReference>
<evidence type="ECO:0000259" key="3">
    <source>
        <dbReference type="Pfam" id="PF07905"/>
    </source>
</evidence>
<proteinExistence type="inferred from homology"/>